<reference evidence="4 5" key="1">
    <citation type="journal article" date="2024" name="Proc. Natl. Acad. Sci. U.S.A.">
        <title>The genetic regulatory architecture and epigenomic basis for age-related changes in rattlesnake venom.</title>
        <authorList>
            <person name="Hogan M.P."/>
            <person name="Holding M.L."/>
            <person name="Nystrom G.S."/>
            <person name="Colston T.J."/>
            <person name="Bartlett D.A."/>
            <person name="Mason A.J."/>
            <person name="Ellsworth S.A."/>
            <person name="Rautsaw R.M."/>
            <person name="Lawrence K.C."/>
            <person name="Strickland J.L."/>
            <person name="He B."/>
            <person name="Fraser P."/>
            <person name="Margres M.J."/>
            <person name="Gilbert D.M."/>
            <person name="Gibbs H.L."/>
            <person name="Parkinson C.L."/>
            <person name="Rokyta D.R."/>
        </authorList>
    </citation>
    <scope>NUCLEOTIDE SEQUENCE [LARGE SCALE GENOMIC DNA]</scope>
    <source>
        <strain evidence="4">DRR0105</strain>
    </source>
</reference>
<sequence>MKHSALQLAAHLCRAVQQRDEAMVAALLQEGANPNLVLPEGVAAMHLAAGLEQEDGIRQHLLRLLLQHGGDPNVRSAEGLTPLHVAASWGRSTCLRLLLAEGGDPHLEDQNGSTAIDLAVEQGYERCVSILQDEKWNDGFSQRRAESFLSTIMEDAGETGPSDSLLYPSDGSSRKEPCQCREPCGTFSRPGGAAPNGAPGPCTQDRSASSFLTECSWQGDTVLDLSDFSLQPGGSPNASLPFGKPAVTRADVQTLRDGEVGRSPLDIGVKRSWDTRDPAEGECSSPRGPDTAPSGPLSLVGIEALLFRPKMPHAAGSPQKTLPSASLGTKSEPEAGQRHRPQDANTCDLSHVGGSLDPGLSVGLQSQDGLDVACPDCFALCSRAESTAVSDLGKIMVDPASIPGVSGTLDGYLARSLGRCSASSTDQYVSCISECYTSAVEDPECGYVHEWEDGKAAPSGPADGCNTSNGGLCCGPATGLGTPLETGLHGQRTLPTTGAAQISPGSHDLALPHPRNTWDASQRRGARSTMDPPENKATWEGSALVIGGPAETWGLSVERPGSALSGAREELVEVGTGRSLPRLALPTSPRQAEEGQQSSSSQDTVPVQWPQEERNRFHGCGGPFGMSSTVGNTEMAPCPPAGVGEESSSTLDAQLRSMMLATKVAHSPPLLPSNRQCCPVPPWPQSPLIGPLPHESISSSLFEEPLELPKRPRRVRRGLGPASHREPVNLECSPPSAREAEETEEEGRAISALPRSRMPSLNPGPRSLGCCPASSRRDIGREGEEPSGRTELEVEQPSQGDAALDHPEGHLESLGVQGFPGNRVEKTSRVSFSRLSGRGPSAACSPGRLSPINQDLLLSPGGRPMNLSATEPVEYLYVDEEGGHSLIEQHMPPTDDSGASSSEDTILYDWQAYTAVGRLGNGASAPLNPEDLTDEALARKLRELGADPGPVTPLTRKLYVQLLERLSREPENLARKGSAAYSPELTSSLETYRIPNSRADEMALAAEFDRPDKSRRWREGLLKSSFNYLLLDPRVTQNLPARCQLLSSSECFRTFIQAIFYVGKGTRGRPYRHLYEALTHHREGQGAPARQVCLKVQHILEIWAGGQGVVSMHCFQNVVPVEAYTREACMVEAIGLKTLTNQKKGNYYGLVAGWPMKRRRSLGVFLLHRALQIFLGEGERQLRPADI</sequence>
<organism evidence="4 5">
    <name type="scientific">Crotalus adamanteus</name>
    <name type="common">Eastern diamondback rattlesnake</name>
    <dbReference type="NCBI Taxonomy" id="8729"/>
    <lineage>
        <taxon>Eukaryota</taxon>
        <taxon>Metazoa</taxon>
        <taxon>Chordata</taxon>
        <taxon>Craniata</taxon>
        <taxon>Vertebrata</taxon>
        <taxon>Euteleostomi</taxon>
        <taxon>Lepidosauria</taxon>
        <taxon>Squamata</taxon>
        <taxon>Bifurcata</taxon>
        <taxon>Unidentata</taxon>
        <taxon>Episquamata</taxon>
        <taxon>Toxicofera</taxon>
        <taxon>Serpentes</taxon>
        <taxon>Colubroidea</taxon>
        <taxon>Viperidae</taxon>
        <taxon>Crotalinae</taxon>
        <taxon>Crotalus</taxon>
    </lineage>
</organism>
<feature type="region of interest" description="Disordered" evidence="2">
    <location>
        <begin position="712"/>
        <end position="822"/>
    </location>
</feature>
<dbReference type="PANTHER" id="PTHR46427:SF1">
    <property type="entry name" value="ANKYRIN REPEAT AND LEM DOMAIN-CONTAINING PROTEIN 1"/>
    <property type="match status" value="1"/>
</dbReference>
<dbReference type="PROSITE" id="PS50954">
    <property type="entry name" value="LEM"/>
    <property type="match status" value="1"/>
</dbReference>
<dbReference type="GO" id="GO:0005654">
    <property type="term" value="C:nucleoplasm"/>
    <property type="evidence" value="ECO:0007669"/>
    <property type="project" value="TreeGrafter"/>
</dbReference>
<feature type="repeat" description="ANK" evidence="1">
    <location>
        <begin position="78"/>
        <end position="110"/>
    </location>
</feature>
<dbReference type="CDD" id="cd10454">
    <property type="entry name" value="GIY-YIG_COG3680_Meta"/>
    <property type="match status" value="1"/>
</dbReference>
<dbReference type="Pfam" id="PF03020">
    <property type="entry name" value="LEM"/>
    <property type="match status" value="1"/>
</dbReference>
<comment type="caution">
    <text evidence="4">The sequence shown here is derived from an EMBL/GenBank/DDBJ whole genome shotgun (WGS) entry which is preliminary data.</text>
</comment>
<feature type="region of interest" description="Disordered" evidence="2">
    <location>
        <begin position="573"/>
        <end position="607"/>
    </location>
</feature>
<feature type="compositionally biased region" description="Basic and acidic residues" evidence="2">
    <location>
        <begin position="331"/>
        <end position="342"/>
    </location>
</feature>
<dbReference type="PANTHER" id="PTHR46427">
    <property type="entry name" value="ANKYRIN REPEAT AND LEM DOMAIN-CONTAINING PROTEIN 1"/>
    <property type="match status" value="1"/>
</dbReference>
<feature type="region of interest" description="Disordered" evidence="2">
    <location>
        <begin position="260"/>
        <end position="296"/>
    </location>
</feature>
<feature type="compositionally biased region" description="Polar residues" evidence="2">
    <location>
        <begin position="318"/>
        <end position="329"/>
    </location>
</feature>
<feature type="repeat" description="ANK" evidence="1">
    <location>
        <begin position="40"/>
        <end position="77"/>
    </location>
</feature>
<dbReference type="SUPFAM" id="SSF48403">
    <property type="entry name" value="Ankyrin repeat"/>
    <property type="match status" value="1"/>
</dbReference>
<feature type="compositionally biased region" description="Basic and acidic residues" evidence="2">
    <location>
        <begin position="268"/>
        <end position="279"/>
    </location>
</feature>
<protein>
    <submittedName>
        <fullName evidence="4">Ankyrin repeat and LEM domain-containing protein 1</fullName>
    </submittedName>
</protein>
<evidence type="ECO:0000259" key="3">
    <source>
        <dbReference type="PROSITE" id="PS50954"/>
    </source>
</evidence>
<evidence type="ECO:0000313" key="4">
    <source>
        <dbReference type="EMBL" id="KAK9408857.1"/>
    </source>
</evidence>
<dbReference type="Pfam" id="PF22945">
    <property type="entry name" value="LEM-3_GIY-YIG"/>
    <property type="match status" value="1"/>
</dbReference>
<dbReference type="CDD" id="cd12934">
    <property type="entry name" value="LEM"/>
    <property type="match status" value="1"/>
</dbReference>
<dbReference type="Gene3D" id="1.25.40.20">
    <property type="entry name" value="Ankyrin repeat-containing domain"/>
    <property type="match status" value="1"/>
</dbReference>
<dbReference type="GO" id="GO:0004520">
    <property type="term" value="F:DNA endonuclease activity"/>
    <property type="evidence" value="ECO:0007669"/>
    <property type="project" value="TreeGrafter"/>
</dbReference>
<dbReference type="SMART" id="SM00540">
    <property type="entry name" value="LEM"/>
    <property type="match status" value="1"/>
</dbReference>
<feature type="region of interest" description="Disordered" evidence="2">
    <location>
        <begin position="506"/>
        <end position="537"/>
    </location>
</feature>
<dbReference type="PROSITE" id="PS50297">
    <property type="entry name" value="ANK_REP_REGION"/>
    <property type="match status" value="2"/>
</dbReference>
<gene>
    <name evidence="4" type="ORF">NXF25_000032</name>
</gene>
<dbReference type="InterPro" id="IPR034998">
    <property type="entry name" value="ANKLE1"/>
</dbReference>
<dbReference type="Proteomes" id="UP001474421">
    <property type="component" value="Unassembled WGS sequence"/>
</dbReference>
<dbReference type="EMBL" id="JAOTOJ010000001">
    <property type="protein sequence ID" value="KAK9408857.1"/>
    <property type="molecule type" value="Genomic_DNA"/>
</dbReference>
<dbReference type="InterPro" id="IPR036770">
    <property type="entry name" value="Ankyrin_rpt-contain_sf"/>
</dbReference>
<dbReference type="GO" id="GO:0000712">
    <property type="term" value="P:resolution of meiotic recombination intermediates"/>
    <property type="evidence" value="ECO:0007669"/>
    <property type="project" value="TreeGrafter"/>
</dbReference>
<proteinExistence type="predicted"/>
<name>A0AAW1C4Q7_CROAD</name>
<dbReference type="InterPro" id="IPR003887">
    <property type="entry name" value="LEM_dom"/>
</dbReference>
<dbReference type="Pfam" id="PF12796">
    <property type="entry name" value="Ank_2"/>
    <property type="match status" value="1"/>
</dbReference>
<evidence type="ECO:0000256" key="1">
    <source>
        <dbReference type="PROSITE-ProRule" id="PRU00023"/>
    </source>
</evidence>
<accession>A0AAW1C4Q7</accession>
<feature type="region of interest" description="Disordered" evidence="2">
    <location>
        <begin position="310"/>
        <end position="351"/>
    </location>
</feature>
<keyword evidence="1" id="KW-0040">ANK repeat</keyword>
<evidence type="ECO:0000313" key="5">
    <source>
        <dbReference type="Proteomes" id="UP001474421"/>
    </source>
</evidence>
<keyword evidence="5" id="KW-1185">Reference proteome</keyword>
<dbReference type="GO" id="GO:0005737">
    <property type="term" value="C:cytoplasm"/>
    <property type="evidence" value="ECO:0007669"/>
    <property type="project" value="TreeGrafter"/>
</dbReference>
<dbReference type="SMART" id="SM00248">
    <property type="entry name" value="ANK"/>
    <property type="match status" value="4"/>
</dbReference>
<dbReference type="SUPFAM" id="SSF63451">
    <property type="entry name" value="LEM domain"/>
    <property type="match status" value="1"/>
</dbReference>
<dbReference type="InterPro" id="IPR011015">
    <property type="entry name" value="LEM/LEM-like_dom_sf"/>
</dbReference>
<dbReference type="GO" id="GO:0000724">
    <property type="term" value="P:double-strand break repair via homologous recombination"/>
    <property type="evidence" value="ECO:0007669"/>
    <property type="project" value="TreeGrafter"/>
</dbReference>
<dbReference type="InterPro" id="IPR002110">
    <property type="entry name" value="Ankyrin_rpt"/>
</dbReference>
<evidence type="ECO:0000256" key="2">
    <source>
        <dbReference type="SAM" id="MobiDB-lite"/>
    </source>
</evidence>
<dbReference type="AlphaFoldDB" id="A0AAW1C4Q7"/>
<dbReference type="PROSITE" id="PS50088">
    <property type="entry name" value="ANK_REPEAT"/>
    <property type="match status" value="2"/>
</dbReference>
<feature type="domain" description="LEM" evidence="3">
    <location>
        <begin position="926"/>
        <end position="970"/>
    </location>
</feature>
<dbReference type="Gene3D" id="1.10.720.40">
    <property type="match status" value="1"/>
</dbReference>
<feature type="compositionally biased region" description="Basic and acidic residues" evidence="2">
    <location>
        <begin position="775"/>
        <end position="792"/>
    </location>
</feature>